<dbReference type="RefSeq" id="WP_311672803.1">
    <property type="nucleotide sequence ID" value="NZ_JAVREQ010000006.1"/>
</dbReference>
<dbReference type="InterPro" id="IPR022383">
    <property type="entry name" value="Lactate/malate_DH_C"/>
</dbReference>
<evidence type="ECO:0000256" key="1">
    <source>
        <dbReference type="ARBA" id="ARBA00006054"/>
    </source>
</evidence>
<evidence type="ECO:0000259" key="6">
    <source>
        <dbReference type="Pfam" id="PF02866"/>
    </source>
</evidence>
<dbReference type="PANTHER" id="PTHR43128">
    <property type="entry name" value="L-2-HYDROXYCARBOXYLATE DEHYDROGENASE (NAD(P)(+))"/>
    <property type="match status" value="1"/>
</dbReference>
<sequence length="320" mass="34040">MGDTRPRAKVGVVGAGHLGAAIADALVLRETCRRLVLYDRTLAKVEGEGWDIADAVPHLREQEVSVTDDLAAMEGAAVIVLAAGPTMTAGQSRLELCGRNAPVVRSLMAGLDEAAPDAVVLLVTNPVDLLTRIARDCTRRPPGSVIGSGTVNDTARLKYALARRLGVDHRNVHAYMVGEHGDCSFCVWSSAHVGGVRLADFPLDPDVDFAAMKRELVDFTHARGREIHRRKGYTNYGAAAAAVSIVECVLRDERRILSVSAPAPPAYGLPQRAVLSLPCVVGAGGVERSLVLSLDDEETALLHEAYARLESAFQPGRAAA</sequence>
<evidence type="ECO:0000313" key="8">
    <source>
        <dbReference type="Proteomes" id="UP001183414"/>
    </source>
</evidence>
<dbReference type="PANTHER" id="PTHR43128:SF16">
    <property type="entry name" value="L-LACTATE DEHYDROGENASE"/>
    <property type="match status" value="1"/>
</dbReference>
<proteinExistence type="inferred from homology"/>
<name>A0ABU2NQD6_9ACTN</name>
<comment type="caution">
    <text evidence="7">The sequence shown here is derived from an EMBL/GenBank/DDBJ whole genome shotgun (WGS) entry which is preliminary data.</text>
</comment>
<feature type="domain" description="Lactate/malate dehydrogenase N-terminal" evidence="5">
    <location>
        <begin position="9"/>
        <end position="147"/>
    </location>
</feature>
<organism evidence="7 8">
    <name type="scientific">Streptomyces hazeniae</name>
    <dbReference type="NCBI Taxonomy" id="3075538"/>
    <lineage>
        <taxon>Bacteria</taxon>
        <taxon>Bacillati</taxon>
        <taxon>Actinomycetota</taxon>
        <taxon>Actinomycetes</taxon>
        <taxon>Kitasatosporales</taxon>
        <taxon>Streptomycetaceae</taxon>
        <taxon>Streptomyces</taxon>
    </lineage>
</organism>
<evidence type="ECO:0000313" key="7">
    <source>
        <dbReference type="EMBL" id="MDT0378985.1"/>
    </source>
</evidence>
<evidence type="ECO:0000259" key="5">
    <source>
        <dbReference type="Pfam" id="PF00056"/>
    </source>
</evidence>
<evidence type="ECO:0000256" key="2">
    <source>
        <dbReference type="ARBA" id="ARBA00023002"/>
    </source>
</evidence>
<dbReference type="Pfam" id="PF02866">
    <property type="entry name" value="Ldh_1_C"/>
    <property type="match status" value="1"/>
</dbReference>
<dbReference type="InterPro" id="IPR015955">
    <property type="entry name" value="Lactate_DH/Glyco_Ohase_4_C"/>
</dbReference>
<evidence type="ECO:0000256" key="3">
    <source>
        <dbReference type="ARBA" id="ARBA00023027"/>
    </source>
</evidence>
<dbReference type="Pfam" id="PF00056">
    <property type="entry name" value="Ldh_1_N"/>
    <property type="match status" value="1"/>
</dbReference>
<keyword evidence="2 4" id="KW-0560">Oxidoreductase</keyword>
<dbReference type="EMBL" id="JAVREQ010000006">
    <property type="protein sequence ID" value="MDT0378985.1"/>
    <property type="molecule type" value="Genomic_DNA"/>
</dbReference>
<keyword evidence="8" id="KW-1185">Reference proteome</keyword>
<dbReference type="PRINTS" id="PR00086">
    <property type="entry name" value="LLDHDRGNASE"/>
</dbReference>
<feature type="domain" description="Lactate/malate dehydrogenase C-terminal" evidence="6">
    <location>
        <begin position="152"/>
        <end position="317"/>
    </location>
</feature>
<dbReference type="Proteomes" id="UP001183414">
    <property type="component" value="Unassembled WGS sequence"/>
</dbReference>
<dbReference type="Gene3D" id="3.90.110.10">
    <property type="entry name" value="Lactate dehydrogenase/glycoside hydrolase, family 4, C-terminal"/>
    <property type="match status" value="1"/>
</dbReference>
<dbReference type="InterPro" id="IPR001557">
    <property type="entry name" value="L-lactate/malate_DH"/>
</dbReference>
<dbReference type="InterPro" id="IPR001236">
    <property type="entry name" value="Lactate/malate_DH_N"/>
</dbReference>
<reference evidence="8" key="1">
    <citation type="submission" date="2023-07" db="EMBL/GenBank/DDBJ databases">
        <title>30 novel species of actinomycetes from the DSMZ collection.</title>
        <authorList>
            <person name="Nouioui I."/>
        </authorList>
    </citation>
    <scope>NUCLEOTIDE SEQUENCE [LARGE SCALE GENOMIC DNA]</scope>
    <source>
        <strain evidence="8">DSM 42041</strain>
    </source>
</reference>
<evidence type="ECO:0000256" key="4">
    <source>
        <dbReference type="RuleBase" id="RU003369"/>
    </source>
</evidence>
<accession>A0ABU2NQD6</accession>
<keyword evidence="3" id="KW-0520">NAD</keyword>
<dbReference type="Gene3D" id="3.40.50.720">
    <property type="entry name" value="NAD(P)-binding Rossmann-like Domain"/>
    <property type="match status" value="1"/>
</dbReference>
<dbReference type="SUPFAM" id="SSF51735">
    <property type="entry name" value="NAD(P)-binding Rossmann-fold domains"/>
    <property type="match status" value="1"/>
</dbReference>
<comment type="similarity">
    <text evidence="1">Belongs to the LDH/MDH superfamily. LDH family.</text>
</comment>
<evidence type="ECO:0008006" key="9">
    <source>
        <dbReference type="Google" id="ProtNLM"/>
    </source>
</evidence>
<dbReference type="PIRSF" id="PIRSF000102">
    <property type="entry name" value="Lac_mal_DH"/>
    <property type="match status" value="1"/>
</dbReference>
<dbReference type="InterPro" id="IPR036291">
    <property type="entry name" value="NAD(P)-bd_dom_sf"/>
</dbReference>
<gene>
    <name evidence="7" type="ORF">RM572_09400</name>
</gene>
<protein>
    <recommendedName>
        <fullName evidence="9">L-lactate dehydrogenase</fullName>
    </recommendedName>
</protein>
<dbReference type="SUPFAM" id="SSF56327">
    <property type="entry name" value="LDH C-terminal domain-like"/>
    <property type="match status" value="1"/>
</dbReference>